<comment type="caution">
    <text evidence="1">The sequence shown here is derived from an EMBL/GenBank/DDBJ whole genome shotgun (WGS) entry which is preliminary data.</text>
</comment>
<organism evidence="1 2">
    <name type="scientific">Naganishia friedmannii</name>
    <dbReference type="NCBI Taxonomy" id="89922"/>
    <lineage>
        <taxon>Eukaryota</taxon>
        <taxon>Fungi</taxon>
        <taxon>Dikarya</taxon>
        <taxon>Basidiomycota</taxon>
        <taxon>Agaricomycotina</taxon>
        <taxon>Tremellomycetes</taxon>
        <taxon>Filobasidiales</taxon>
        <taxon>Filobasidiaceae</taxon>
        <taxon>Naganishia</taxon>
    </lineage>
</organism>
<dbReference type="Proteomes" id="UP001227268">
    <property type="component" value="Unassembled WGS sequence"/>
</dbReference>
<evidence type="ECO:0000313" key="2">
    <source>
        <dbReference type="Proteomes" id="UP001227268"/>
    </source>
</evidence>
<gene>
    <name evidence="1" type="ORF">QFC21_006488</name>
</gene>
<keyword evidence="2" id="KW-1185">Reference proteome</keyword>
<dbReference type="EMBL" id="JASBWT010000032">
    <property type="protein sequence ID" value="KAJ9093171.1"/>
    <property type="molecule type" value="Genomic_DNA"/>
</dbReference>
<accession>A0ACC2V2C4</accession>
<protein>
    <submittedName>
        <fullName evidence="1">Uncharacterized protein</fullName>
    </submittedName>
</protein>
<proteinExistence type="predicted"/>
<reference evidence="1" key="1">
    <citation type="submission" date="2023-04" db="EMBL/GenBank/DDBJ databases">
        <title>Draft Genome sequencing of Naganishia species isolated from polar environments using Oxford Nanopore Technology.</title>
        <authorList>
            <person name="Leo P."/>
            <person name="Venkateswaran K."/>
        </authorList>
    </citation>
    <scope>NUCLEOTIDE SEQUENCE</scope>
    <source>
        <strain evidence="1">MNA-CCFEE 5423</strain>
    </source>
</reference>
<evidence type="ECO:0000313" key="1">
    <source>
        <dbReference type="EMBL" id="KAJ9093171.1"/>
    </source>
</evidence>
<sequence>MTSVLRDTASRATAPSFPTTSFPLVTPLGQFLNYASRGHLLLYQEQRPHFHLPERYSHDEAYLSAYRARTAVRSEWQHVADERARKPIRVAPVWGSVARKVEKQQTAREALNASELTLIGNAGRAGTVGKISSGVGSESVLALGQEDEDPLLETSTYQRNTRPPPPQPKDDPDNPLNWPLWRRWLIVLNICLLTFIIDITSPVLSPGVKLIMSEFHVGHVTATLGTTLYILGLGLGPLVLSPVSEIPAIGRNKPYIITLALFTLLQIPTALVQNYAGLLVLRFFAGFAASPALATGGSSISDVFPARERPYAFAFWPTCPSLTPTVAGFLIEGKGWRWGIWEMAWFGAFGVFFLSFTMPEQIPSARGQTSTPNILYRRAQRLRAVTQNKDLKSQGEIEQSEMTISQLATQTLIRPLQMTFTEPIVIAINAYMSFSNALLYSWFESFPLVYEDMYGFSLGVGGLPYLAIFVGSIIAYLGYIVWVRTSWQPRYDRSHGTLAPEHHFPPAMVGAFGYTICSFLFAWSSGRTHWIVPVIASSFFGWGSTLLFISTLSYFPQAYGKWSASALASADFERQMFTAIMPLVSIPFFNNLGVDWACTLLGCISVVLLPIPFVIYKYGDKLRQRSKMTE</sequence>
<name>A0ACC2V2C4_9TREE</name>